<organism evidence="2 3">
    <name type="scientific">Rhizopogon vesiculosus</name>
    <dbReference type="NCBI Taxonomy" id="180088"/>
    <lineage>
        <taxon>Eukaryota</taxon>
        <taxon>Fungi</taxon>
        <taxon>Dikarya</taxon>
        <taxon>Basidiomycota</taxon>
        <taxon>Agaricomycotina</taxon>
        <taxon>Agaricomycetes</taxon>
        <taxon>Agaricomycetidae</taxon>
        <taxon>Boletales</taxon>
        <taxon>Suillineae</taxon>
        <taxon>Rhizopogonaceae</taxon>
        <taxon>Rhizopogon</taxon>
    </lineage>
</organism>
<dbReference type="PANTHER" id="PTHR31912">
    <property type="entry name" value="IP13529P"/>
    <property type="match status" value="1"/>
</dbReference>
<dbReference type="Proteomes" id="UP000183567">
    <property type="component" value="Unassembled WGS sequence"/>
</dbReference>
<dbReference type="PANTHER" id="PTHR31912:SF34">
    <property type="entry name" value="NOTOCHORD-RELATED PROTEIN"/>
    <property type="match status" value="1"/>
</dbReference>
<evidence type="ECO:0000313" key="2">
    <source>
        <dbReference type="EMBL" id="OJA17351.1"/>
    </source>
</evidence>
<protein>
    <submittedName>
        <fullName evidence="2">Uncharacterized protein</fullName>
    </submittedName>
</protein>
<dbReference type="OrthoDB" id="2506088at2759"/>
<reference evidence="2 3" key="1">
    <citation type="submission" date="2016-03" db="EMBL/GenBank/DDBJ databases">
        <title>Comparative genomics of the ectomycorrhizal sister species Rhizopogon vinicolor and Rhizopogon vesiculosus (Basidiomycota: Boletales) reveals a divergence of the mating type B locus.</title>
        <authorList>
            <person name="Mujic A.B."/>
            <person name="Kuo A."/>
            <person name="Tritt A."/>
            <person name="Lipzen A."/>
            <person name="Chen C."/>
            <person name="Johnson J."/>
            <person name="Sharma A."/>
            <person name="Barry K."/>
            <person name="Grigoriev I.V."/>
            <person name="Spatafora J.W."/>
        </authorList>
    </citation>
    <scope>NUCLEOTIDE SEQUENCE [LARGE SCALE GENOMIC DNA]</scope>
    <source>
        <strain evidence="2 3">AM-OR11-056</strain>
    </source>
</reference>
<dbReference type="STRING" id="180088.A0A1J8Q9K4"/>
<feature type="non-terminal residue" evidence="2">
    <location>
        <position position="639"/>
    </location>
</feature>
<evidence type="ECO:0000256" key="1">
    <source>
        <dbReference type="SAM" id="MobiDB-lite"/>
    </source>
</evidence>
<gene>
    <name evidence="2" type="ORF">AZE42_13066</name>
</gene>
<dbReference type="EMBL" id="LVVM01002054">
    <property type="protein sequence ID" value="OJA17351.1"/>
    <property type="molecule type" value="Genomic_DNA"/>
</dbReference>
<accession>A0A1J8Q9K4</accession>
<evidence type="ECO:0000313" key="3">
    <source>
        <dbReference type="Proteomes" id="UP000183567"/>
    </source>
</evidence>
<name>A0A1J8Q9K4_9AGAM</name>
<proteinExistence type="predicted"/>
<comment type="caution">
    <text evidence="2">The sequence shown here is derived from an EMBL/GenBank/DDBJ whole genome shotgun (WGS) entry which is preliminary data.</text>
</comment>
<sequence length="639" mass="70975">MQAEECSHAGLNCNYLCRTCDVGGTKEYKASEDGYSSLFASGNLRTPEGTAANIRQQFETALKPGATEKIKNMVSTTGIRDTASISIINALVELGKKLRKRAAGTQAMSEAEVTAALEKEFEELLRGDKLDDTLNPLLGMDGLDIHMDTPTEILHTMLLGIVKYFWGQTVFLLEKAKLMDIFQTRLQSIDTDGLNAPCLNAGYICHYKGSLIGKHFKSLSQVMPFIIYDLVPSTVLNAWTIIGELVVLVWHTKIINTEAYLASLSRTIEDFLNVTAQCSPSIIISKPKFHFLIHLPAYIRRFGPAIIFSTERYESFNHVFRLTCIYSNRQAPSHDSCRIFAHQDIVKHVATGGFWYDSKVSKWVQGGQEVLGYLHNHPEQARLLGLSHFVCSPPIPGSGKAQTTVGANGNMMRNDVVAWKNTRCAKILKTTQPGITYFRGKSIVASEGDVAPLNGHVVFRQATNGQMGIGRIREILISSDDHDNVSHIALQLFAFADTLHPSVHLPCLNLLDDEVVVMAADIKCMINLQHNCIDSQCTDTLQQTVYQERIETSQTKSTIHHKSTPSYFVNAYSIHNYDHIRLVIPETLRKTPLRVTNVAEVRATAVRHMKEKKASKKSGDASQEGERMGNDTQGPLVPT</sequence>
<dbReference type="AlphaFoldDB" id="A0A1J8Q9K4"/>
<feature type="region of interest" description="Disordered" evidence="1">
    <location>
        <begin position="608"/>
        <end position="639"/>
    </location>
</feature>
<keyword evidence="3" id="KW-1185">Reference proteome</keyword>